<proteinExistence type="predicted"/>
<sequence>MNYTINHISHIGDIFAIPFFTLLVYYFYMIENKSPFEMILFLFSVSGLLLDTSFSFFYLFTK</sequence>
<keyword evidence="1" id="KW-0812">Transmembrane</keyword>
<dbReference type="EMBL" id="MN740088">
    <property type="protein sequence ID" value="QHT87389.1"/>
    <property type="molecule type" value="Genomic_DNA"/>
</dbReference>
<accession>A0A6C0I3M0</accession>
<keyword evidence="1" id="KW-1133">Transmembrane helix</keyword>
<reference evidence="2" key="1">
    <citation type="journal article" date="2020" name="Nature">
        <title>Giant virus diversity and host interactions through global metagenomics.</title>
        <authorList>
            <person name="Schulz F."/>
            <person name="Roux S."/>
            <person name="Paez-Espino D."/>
            <person name="Jungbluth S."/>
            <person name="Walsh D.A."/>
            <person name="Denef V.J."/>
            <person name="McMahon K.D."/>
            <person name="Konstantinidis K.T."/>
            <person name="Eloe-Fadrosh E.A."/>
            <person name="Kyrpides N.C."/>
            <person name="Woyke T."/>
        </authorList>
    </citation>
    <scope>NUCLEOTIDE SEQUENCE</scope>
    <source>
        <strain evidence="2">GVMAG-M-3300023184-190</strain>
    </source>
</reference>
<dbReference type="AlphaFoldDB" id="A0A6C0I3M0"/>
<keyword evidence="1" id="KW-0472">Membrane</keyword>
<name>A0A6C0I3M0_9ZZZZ</name>
<feature type="transmembrane region" description="Helical" evidence="1">
    <location>
        <begin position="12"/>
        <end position="30"/>
    </location>
</feature>
<feature type="transmembrane region" description="Helical" evidence="1">
    <location>
        <begin position="36"/>
        <end position="60"/>
    </location>
</feature>
<evidence type="ECO:0000313" key="2">
    <source>
        <dbReference type="EMBL" id="QHT87389.1"/>
    </source>
</evidence>
<organism evidence="2">
    <name type="scientific">viral metagenome</name>
    <dbReference type="NCBI Taxonomy" id="1070528"/>
    <lineage>
        <taxon>unclassified sequences</taxon>
        <taxon>metagenomes</taxon>
        <taxon>organismal metagenomes</taxon>
    </lineage>
</organism>
<evidence type="ECO:0000256" key="1">
    <source>
        <dbReference type="SAM" id="Phobius"/>
    </source>
</evidence>
<protein>
    <submittedName>
        <fullName evidence="2">Uncharacterized protein</fullName>
    </submittedName>
</protein>